<sequence length="80" mass="7873">QRSAAQRRGAVGAGPRAGRAALSVPGLGAAACSALGSGAERSPANSGGAFPLPGARGRGLLWLQVKELGKHVAGFLVQVE</sequence>
<evidence type="ECO:0000313" key="2">
    <source>
        <dbReference type="Proteomes" id="UP000827986"/>
    </source>
</evidence>
<accession>A0A9D3X5E5</accession>
<dbReference type="AlphaFoldDB" id="A0A9D3X5E5"/>
<proteinExistence type="predicted"/>
<comment type="caution">
    <text evidence="1">The sequence shown here is derived from an EMBL/GenBank/DDBJ whole genome shotgun (WGS) entry which is preliminary data.</text>
</comment>
<reference evidence="1" key="1">
    <citation type="submission" date="2021-09" db="EMBL/GenBank/DDBJ databases">
        <title>The genome of Mauremys mutica provides insights into the evolution of semi-aquatic lifestyle.</title>
        <authorList>
            <person name="Gong S."/>
            <person name="Gao Y."/>
        </authorList>
    </citation>
    <scope>NUCLEOTIDE SEQUENCE</scope>
    <source>
        <strain evidence="1">MM-2020</strain>
        <tissue evidence="1">Muscle</tissue>
    </source>
</reference>
<dbReference type="EMBL" id="JAHDVG010000482">
    <property type="protein sequence ID" value="KAH1173035.1"/>
    <property type="molecule type" value="Genomic_DNA"/>
</dbReference>
<dbReference type="Proteomes" id="UP000827986">
    <property type="component" value="Unassembled WGS sequence"/>
</dbReference>
<feature type="non-terminal residue" evidence="1">
    <location>
        <position position="1"/>
    </location>
</feature>
<organism evidence="1 2">
    <name type="scientific">Mauremys mutica</name>
    <name type="common">yellowpond turtle</name>
    <dbReference type="NCBI Taxonomy" id="74926"/>
    <lineage>
        <taxon>Eukaryota</taxon>
        <taxon>Metazoa</taxon>
        <taxon>Chordata</taxon>
        <taxon>Craniata</taxon>
        <taxon>Vertebrata</taxon>
        <taxon>Euteleostomi</taxon>
        <taxon>Archelosauria</taxon>
        <taxon>Testudinata</taxon>
        <taxon>Testudines</taxon>
        <taxon>Cryptodira</taxon>
        <taxon>Durocryptodira</taxon>
        <taxon>Testudinoidea</taxon>
        <taxon>Geoemydidae</taxon>
        <taxon>Geoemydinae</taxon>
        <taxon>Mauremys</taxon>
    </lineage>
</organism>
<keyword evidence="2" id="KW-1185">Reference proteome</keyword>
<protein>
    <submittedName>
        <fullName evidence="1">Uncharacterized protein</fullName>
    </submittedName>
</protein>
<evidence type="ECO:0000313" key="1">
    <source>
        <dbReference type="EMBL" id="KAH1173035.1"/>
    </source>
</evidence>
<gene>
    <name evidence="1" type="ORF">KIL84_016874</name>
</gene>
<name>A0A9D3X5E5_9SAUR</name>